<name>A0A1A8XDQ6_PLAOA</name>
<reference evidence="2" key="2">
    <citation type="submission" date="2016-05" db="EMBL/GenBank/DDBJ databases">
        <authorList>
            <person name="Lavstsen T."/>
            <person name="Jespersen J.S."/>
        </authorList>
    </citation>
    <scope>NUCLEOTIDE SEQUENCE [LARGE SCALE GENOMIC DNA]</scope>
</reference>
<proteinExistence type="predicted"/>
<evidence type="ECO:0000313" key="4">
    <source>
        <dbReference type="Proteomes" id="UP000078560"/>
    </source>
</evidence>
<protein>
    <submittedName>
        <fullName evidence="2">Uncharacterized protein</fullName>
    </submittedName>
</protein>
<organism evidence="2 3">
    <name type="scientific">Plasmodium ovale curtisi</name>
    <dbReference type="NCBI Taxonomy" id="864141"/>
    <lineage>
        <taxon>Eukaryota</taxon>
        <taxon>Sar</taxon>
        <taxon>Alveolata</taxon>
        <taxon>Apicomplexa</taxon>
        <taxon>Aconoidasida</taxon>
        <taxon>Haemosporida</taxon>
        <taxon>Plasmodiidae</taxon>
        <taxon>Plasmodium</taxon>
        <taxon>Plasmodium (Plasmodium)</taxon>
    </lineage>
</organism>
<evidence type="ECO:0000313" key="2">
    <source>
        <dbReference type="EMBL" id="SBT02857.1"/>
    </source>
</evidence>
<evidence type="ECO:0000313" key="3">
    <source>
        <dbReference type="Proteomes" id="UP000078546"/>
    </source>
</evidence>
<reference evidence="3 4" key="1">
    <citation type="submission" date="2016-05" db="EMBL/GenBank/DDBJ databases">
        <authorList>
            <person name="Naeem Raeece"/>
        </authorList>
    </citation>
    <scope>NUCLEOTIDE SEQUENCE [LARGE SCALE GENOMIC DNA]</scope>
</reference>
<dbReference type="Proteomes" id="UP000078560">
    <property type="component" value="Unassembled WGS sequence"/>
</dbReference>
<sequence length="74" mass="8858">MRITDFGMHVITEMWKMIEVNALNSPCRNEDDKNKRYRIMLFGGNNSVECYTKCRNTIENFCKKWKLVDLVAFF</sequence>
<gene>
    <name evidence="2" type="ORF">POVCU1_081520</name>
    <name evidence="1" type="ORF">POVCU2_0001660</name>
</gene>
<dbReference type="Proteomes" id="UP000078546">
    <property type="component" value="Unassembled WGS sequence"/>
</dbReference>
<dbReference type="EMBL" id="FLQU01000023">
    <property type="protein sequence ID" value="SBS79976.1"/>
    <property type="molecule type" value="Genomic_DNA"/>
</dbReference>
<accession>A0A1A8XDQ6</accession>
<dbReference type="EMBL" id="FLQV01003814">
    <property type="protein sequence ID" value="SBT02857.1"/>
    <property type="molecule type" value="Genomic_DNA"/>
</dbReference>
<dbReference type="AlphaFoldDB" id="A0A1A8XDQ6"/>
<evidence type="ECO:0000313" key="1">
    <source>
        <dbReference type="EMBL" id="SBS79976.1"/>
    </source>
</evidence>